<dbReference type="RefSeq" id="WP_229903881.1">
    <property type="nucleotide sequence ID" value="NZ_BNBC01000040.1"/>
</dbReference>
<comment type="caution">
    <text evidence="1">The sequence shown here is derived from an EMBL/GenBank/DDBJ whole genome shotgun (WGS) entry which is preliminary data.</text>
</comment>
<dbReference type="AlphaFoldDB" id="A0A919ACT8"/>
<name>A0A919ACT8_9ACTN</name>
<gene>
    <name evidence="1" type="ORF">GCM10014715_65670</name>
</gene>
<dbReference type="Proteomes" id="UP000641386">
    <property type="component" value="Unassembled WGS sequence"/>
</dbReference>
<keyword evidence="2" id="KW-1185">Reference proteome</keyword>
<accession>A0A919ACT8</accession>
<organism evidence="1 2">
    <name type="scientific">Streptomyces spiralis</name>
    <dbReference type="NCBI Taxonomy" id="66376"/>
    <lineage>
        <taxon>Bacteria</taxon>
        <taxon>Bacillati</taxon>
        <taxon>Actinomycetota</taxon>
        <taxon>Actinomycetes</taxon>
        <taxon>Kitasatosporales</taxon>
        <taxon>Streptomycetaceae</taxon>
        <taxon>Streptomyces</taxon>
    </lineage>
</organism>
<evidence type="ECO:0000313" key="1">
    <source>
        <dbReference type="EMBL" id="GHF00403.1"/>
    </source>
</evidence>
<proteinExistence type="predicted"/>
<evidence type="ECO:0000313" key="2">
    <source>
        <dbReference type="Proteomes" id="UP000641386"/>
    </source>
</evidence>
<dbReference type="EMBL" id="BNBC01000040">
    <property type="protein sequence ID" value="GHF00403.1"/>
    <property type="molecule type" value="Genomic_DNA"/>
</dbReference>
<sequence length="77" mass="8859">MQPEADGHRLRRKGAWFGRLSQRWVVTEAGQRQVATAYIDAVFRRHLTGDKRFDAMLTGKRHPLARIASVDVTADRR</sequence>
<protein>
    <submittedName>
        <fullName evidence="1">Uncharacterized protein</fullName>
    </submittedName>
</protein>
<reference evidence="1" key="2">
    <citation type="submission" date="2020-09" db="EMBL/GenBank/DDBJ databases">
        <authorList>
            <person name="Sun Q."/>
            <person name="Ohkuma M."/>
        </authorList>
    </citation>
    <scope>NUCLEOTIDE SEQUENCE</scope>
    <source>
        <strain evidence="1">JCM 3302</strain>
    </source>
</reference>
<reference evidence="1" key="1">
    <citation type="journal article" date="2014" name="Int. J. Syst. Evol. Microbiol.">
        <title>Complete genome sequence of Corynebacterium casei LMG S-19264T (=DSM 44701T), isolated from a smear-ripened cheese.</title>
        <authorList>
            <consortium name="US DOE Joint Genome Institute (JGI-PGF)"/>
            <person name="Walter F."/>
            <person name="Albersmeier A."/>
            <person name="Kalinowski J."/>
            <person name="Ruckert C."/>
        </authorList>
    </citation>
    <scope>NUCLEOTIDE SEQUENCE</scope>
    <source>
        <strain evidence="1">JCM 3302</strain>
    </source>
</reference>